<comment type="caution">
    <text evidence="1">The sequence shown here is derived from an EMBL/GenBank/DDBJ whole genome shotgun (WGS) entry which is preliminary data.</text>
</comment>
<sequence length="162" mass="18065">MSNLNLNTSLVSSKALVDSSSRAKLGLESNKRANARRCCSPIDRTLDHSYIESSWSGSGPYREVALGEAAFSERILLFPFRSSTVQLKLSAMREVHGCNNCCRKNLNQVSVAAGEEIQNITITQRIQWRFLPSDFTSKINIAVEFLQEIVQIASNIPQDFIP</sequence>
<keyword evidence="2" id="KW-1185">Reference proteome</keyword>
<name>A0A5A7PY12_STRAF</name>
<evidence type="ECO:0000313" key="1">
    <source>
        <dbReference type="EMBL" id="GER37541.1"/>
    </source>
</evidence>
<proteinExistence type="predicted"/>
<gene>
    <name evidence="1" type="ORF">STAS_13960</name>
</gene>
<accession>A0A5A7PY12</accession>
<dbReference type="Proteomes" id="UP000325081">
    <property type="component" value="Unassembled WGS sequence"/>
</dbReference>
<protein>
    <submittedName>
        <fullName evidence="1">Light-independent protochlorophyllide reductase subunit B</fullName>
    </submittedName>
</protein>
<organism evidence="1 2">
    <name type="scientific">Striga asiatica</name>
    <name type="common">Asiatic witchweed</name>
    <name type="synonym">Buchnera asiatica</name>
    <dbReference type="NCBI Taxonomy" id="4170"/>
    <lineage>
        <taxon>Eukaryota</taxon>
        <taxon>Viridiplantae</taxon>
        <taxon>Streptophyta</taxon>
        <taxon>Embryophyta</taxon>
        <taxon>Tracheophyta</taxon>
        <taxon>Spermatophyta</taxon>
        <taxon>Magnoliopsida</taxon>
        <taxon>eudicotyledons</taxon>
        <taxon>Gunneridae</taxon>
        <taxon>Pentapetalae</taxon>
        <taxon>asterids</taxon>
        <taxon>lamiids</taxon>
        <taxon>Lamiales</taxon>
        <taxon>Orobanchaceae</taxon>
        <taxon>Buchnereae</taxon>
        <taxon>Striga</taxon>
    </lineage>
</organism>
<evidence type="ECO:0000313" key="2">
    <source>
        <dbReference type="Proteomes" id="UP000325081"/>
    </source>
</evidence>
<dbReference type="AlphaFoldDB" id="A0A5A7PY12"/>
<reference evidence="2" key="1">
    <citation type="journal article" date="2019" name="Curr. Biol.">
        <title>Genome Sequence of Striga asiatica Provides Insight into the Evolution of Plant Parasitism.</title>
        <authorList>
            <person name="Yoshida S."/>
            <person name="Kim S."/>
            <person name="Wafula E.K."/>
            <person name="Tanskanen J."/>
            <person name="Kim Y.M."/>
            <person name="Honaas L."/>
            <person name="Yang Z."/>
            <person name="Spallek T."/>
            <person name="Conn C.E."/>
            <person name="Ichihashi Y."/>
            <person name="Cheong K."/>
            <person name="Cui S."/>
            <person name="Der J.P."/>
            <person name="Gundlach H."/>
            <person name="Jiao Y."/>
            <person name="Hori C."/>
            <person name="Ishida J.K."/>
            <person name="Kasahara H."/>
            <person name="Kiba T."/>
            <person name="Kim M.S."/>
            <person name="Koo N."/>
            <person name="Laohavisit A."/>
            <person name="Lee Y.H."/>
            <person name="Lumba S."/>
            <person name="McCourt P."/>
            <person name="Mortimer J.C."/>
            <person name="Mutuku J.M."/>
            <person name="Nomura T."/>
            <person name="Sasaki-Sekimoto Y."/>
            <person name="Seto Y."/>
            <person name="Wang Y."/>
            <person name="Wakatake T."/>
            <person name="Sakakibara H."/>
            <person name="Demura T."/>
            <person name="Yamaguchi S."/>
            <person name="Yoneyama K."/>
            <person name="Manabe R.I."/>
            <person name="Nelson D.C."/>
            <person name="Schulman A.H."/>
            <person name="Timko M.P."/>
            <person name="dePamphilis C.W."/>
            <person name="Choi D."/>
            <person name="Shirasu K."/>
        </authorList>
    </citation>
    <scope>NUCLEOTIDE SEQUENCE [LARGE SCALE GENOMIC DNA]</scope>
    <source>
        <strain evidence="2">cv. UVA1</strain>
    </source>
</reference>
<dbReference type="EMBL" id="BKCP01005394">
    <property type="protein sequence ID" value="GER37541.1"/>
    <property type="molecule type" value="Genomic_DNA"/>
</dbReference>